<dbReference type="InterPro" id="IPR022828">
    <property type="entry name" value="Thi4_prok"/>
</dbReference>
<keyword evidence="8" id="KW-1185">Reference proteome</keyword>
<comment type="pathway">
    <text evidence="6">Cofactor biosynthesis; thiamine diphosphate biosynthesis.</text>
</comment>
<feature type="binding site" description="in other chain" evidence="6">
    <location>
        <begin position="53"/>
        <end position="54"/>
    </location>
    <ligand>
        <name>NAD(+)</name>
        <dbReference type="ChEBI" id="CHEBI:57540"/>
        <note>ligand shared between two adjacent protomers</note>
    </ligand>
</feature>
<comment type="subunit">
    <text evidence="6">Homooctamer; tetramer of dimers.</text>
</comment>
<name>A0A1B9F4P1_9BACT</name>
<dbReference type="AlphaFoldDB" id="A0A1B9F4P1"/>
<protein>
    <recommendedName>
        <fullName evidence="6">Thiamine thiazole synthase</fullName>
        <ecNumber evidence="6">2.4.2.59</ecNumber>
    </recommendedName>
</protein>
<dbReference type="RefSeq" id="WP_067618986.1">
    <property type="nucleotide sequence ID" value="NZ_MAGO01000008.1"/>
</dbReference>
<evidence type="ECO:0000256" key="2">
    <source>
        <dbReference type="ARBA" id="ARBA00022723"/>
    </source>
</evidence>
<comment type="cofactor">
    <cofactor evidence="6">
        <name>Fe(2+)</name>
        <dbReference type="ChEBI" id="CHEBI:29033"/>
    </cofactor>
</comment>
<dbReference type="OrthoDB" id="9777740at2"/>
<feature type="binding site" evidence="6">
    <location>
        <position position="153"/>
    </location>
    <ligand>
        <name>Fe cation</name>
        <dbReference type="ChEBI" id="CHEBI:24875"/>
        <note>ligand shared between two adjacent protomers</note>
    </ligand>
</feature>
<dbReference type="HAMAP" id="MF_00304">
    <property type="entry name" value="Thi4"/>
    <property type="match status" value="1"/>
</dbReference>
<feature type="binding site" description="in other chain" evidence="6">
    <location>
        <position position="222"/>
    </location>
    <ligand>
        <name>NAD(+)</name>
        <dbReference type="ChEBI" id="CHEBI:57540"/>
        <note>ligand shared between two adjacent protomers</note>
    </ligand>
</feature>
<feature type="binding site" evidence="6">
    <location>
        <position position="153"/>
    </location>
    <ligand>
        <name>NAD(+)</name>
        <dbReference type="ChEBI" id="CHEBI:57540"/>
        <note>ligand shared between two adjacent protomers</note>
    </ligand>
</feature>
<sequence>MREIDITKAIIDKHIEELNKCLCSDVVIVGAGPSGLVAGSILAQKGYTITIFEKRLAPGGGIWGGGMGFKYVIIQKEALDIVEEFNIPYEKYSDDLYAVDAINFASGLILEAGKRGVHIFNLIAVEDLLVREGRVQGVVINNTFAKMNQFPIDPLTIEAKAVVDATGHEHEVVKTLSQKNDVTLNTPTGKPLGERSLFAETAEKAVVTNTKEVYPGLYVCGMATAAVYGGYRMGPIFGGMLMSGKKLAGLLEEALKA</sequence>
<organism evidence="7 8">
    <name type="scientific">Dissulfuribacter thermophilus</name>
    <dbReference type="NCBI Taxonomy" id="1156395"/>
    <lineage>
        <taxon>Bacteria</taxon>
        <taxon>Pseudomonadati</taxon>
        <taxon>Thermodesulfobacteriota</taxon>
        <taxon>Dissulfuribacteria</taxon>
        <taxon>Dissulfuribacterales</taxon>
        <taxon>Dissulfuribacteraceae</taxon>
        <taxon>Dissulfuribacter</taxon>
    </lineage>
</organism>
<dbReference type="InterPro" id="IPR036188">
    <property type="entry name" value="FAD/NAD-bd_sf"/>
</dbReference>
<dbReference type="STRING" id="1156395.DBT_1712"/>
<dbReference type="PRINTS" id="PR00419">
    <property type="entry name" value="ADXRDTASE"/>
</dbReference>
<evidence type="ECO:0000256" key="3">
    <source>
        <dbReference type="ARBA" id="ARBA00022977"/>
    </source>
</evidence>
<dbReference type="PANTHER" id="PTHR43422">
    <property type="entry name" value="THIAMINE THIAZOLE SYNTHASE"/>
    <property type="match status" value="1"/>
</dbReference>
<comment type="caution">
    <text evidence="7">The sequence shown here is derived from an EMBL/GenBank/DDBJ whole genome shotgun (WGS) entry which is preliminary data.</text>
</comment>
<keyword evidence="2 6" id="KW-0479">Metal-binding</keyword>
<comment type="catalytic activity">
    <reaction evidence="6">
        <text>hydrogen sulfide + glycine + NAD(+) = ADP-5-ethyl-4-methylthiazole-2-carboxylate + nicotinamide + 3 H2O + H(+)</text>
        <dbReference type="Rhea" id="RHEA:55704"/>
        <dbReference type="ChEBI" id="CHEBI:15377"/>
        <dbReference type="ChEBI" id="CHEBI:15378"/>
        <dbReference type="ChEBI" id="CHEBI:17154"/>
        <dbReference type="ChEBI" id="CHEBI:29919"/>
        <dbReference type="ChEBI" id="CHEBI:57305"/>
        <dbReference type="ChEBI" id="CHEBI:57540"/>
        <dbReference type="ChEBI" id="CHEBI:139151"/>
        <dbReference type="EC" id="2.4.2.59"/>
    </reaction>
</comment>
<dbReference type="NCBIfam" id="TIGR00292">
    <property type="entry name" value="sulfide-dependent adenosine diphosphate thiazole synthase"/>
    <property type="match status" value="1"/>
</dbReference>
<dbReference type="PANTHER" id="PTHR43422:SF3">
    <property type="entry name" value="THIAMINE THIAZOLE SYNTHASE"/>
    <property type="match status" value="1"/>
</dbReference>
<keyword evidence="1 6" id="KW-0808">Transferase</keyword>
<dbReference type="SUPFAM" id="SSF51905">
    <property type="entry name" value="FAD/NAD(P)-binding domain"/>
    <property type="match status" value="1"/>
</dbReference>
<feature type="binding site" description="in other chain" evidence="6">
    <location>
        <position position="168"/>
    </location>
    <ligand>
        <name>Fe cation</name>
        <dbReference type="ChEBI" id="CHEBI:24875"/>
        <note>ligand shared between two adjacent protomers</note>
    </ligand>
</feature>
<gene>
    <name evidence="6" type="primary">thi4</name>
    <name evidence="7" type="ORF">DBT_1712</name>
</gene>
<dbReference type="GO" id="GO:0052837">
    <property type="term" value="P:thiazole biosynthetic process"/>
    <property type="evidence" value="ECO:0007669"/>
    <property type="project" value="UniProtKB-UniRule"/>
</dbReference>
<keyword evidence="5 6" id="KW-0520">NAD</keyword>
<reference evidence="7 8" key="1">
    <citation type="submission" date="2016-06" db="EMBL/GenBank/DDBJ databases">
        <title>Respiratory ammonification of nitrate coupled to the oxidation of elemental sulfur in deep-sea autotrophic thermophilic bacteria.</title>
        <authorList>
            <person name="Slobodkina G.B."/>
            <person name="Mardanov A.V."/>
            <person name="Ravin N.V."/>
            <person name="Frolova A.A."/>
            <person name="Viryasiv M.B."/>
            <person name="Chernyh N.A."/>
            <person name="Bonch-Osmolovskaya E.A."/>
            <person name="Slobodkin A.I."/>
        </authorList>
    </citation>
    <scope>NUCLEOTIDE SEQUENCE [LARGE SCALE GENOMIC DNA]</scope>
    <source>
        <strain evidence="7 8">S69</strain>
    </source>
</reference>
<dbReference type="Gene3D" id="3.50.50.60">
    <property type="entry name" value="FAD/NAD(P)-binding domain"/>
    <property type="match status" value="1"/>
</dbReference>
<feature type="binding site" evidence="6">
    <location>
        <position position="232"/>
    </location>
    <ligand>
        <name>glycine</name>
        <dbReference type="ChEBI" id="CHEBI:57305"/>
    </ligand>
</feature>
<dbReference type="EMBL" id="MAGO01000008">
    <property type="protein sequence ID" value="OCC14917.1"/>
    <property type="molecule type" value="Genomic_DNA"/>
</dbReference>
<feature type="binding site" description="in other chain" evidence="6">
    <location>
        <position position="34"/>
    </location>
    <ligand>
        <name>NAD(+)</name>
        <dbReference type="ChEBI" id="CHEBI:57540"/>
        <note>ligand shared between two adjacent protomers</note>
    </ligand>
</feature>
<dbReference type="GO" id="GO:0009228">
    <property type="term" value="P:thiamine biosynthetic process"/>
    <property type="evidence" value="ECO:0007669"/>
    <property type="project" value="UniProtKB-KW"/>
</dbReference>
<feature type="binding site" description="in other chain" evidence="6">
    <location>
        <position position="61"/>
    </location>
    <ligand>
        <name>NAD(+)</name>
        <dbReference type="ChEBI" id="CHEBI:57540"/>
        <note>ligand shared between two adjacent protomers</note>
    </ligand>
</feature>
<dbReference type="Proteomes" id="UP000093080">
    <property type="component" value="Unassembled WGS sequence"/>
</dbReference>
<dbReference type="PATRIC" id="fig|1156395.6.peg.1728"/>
<dbReference type="GO" id="GO:0009229">
    <property type="term" value="P:thiamine diphosphate biosynthetic process"/>
    <property type="evidence" value="ECO:0007669"/>
    <property type="project" value="UniProtKB-UniRule"/>
</dbReference>
<evidence type="ECO:0000256" key="4">
    <source>
        <dbReference type="ARBA" id="ARBA00023004"/>
    </source>
</evidence>
<dbReference type="GO" id="GO:0005506">
    <property type="term" value="F:iron ion binding"/>
    <property type="evidence" value="ECO:0007669"/>
    <property type="project" value="UniProtKB-UniRule"/>
</dbReference>
<dbReference type="UniPathway" id="UPA00060"/>
<keyword evidence="3 6" id="KW-0784">Thiamine biosynthesis</keyword>
<keyword evidence="4 6" id="KW-0408">Iron</keyword>
<evidence type="ECO:0000256" key="5">
    <source>
        <dbReference type="ARBA" id="ARBA00023027"/>
    </source>
</evidence>
<comment type="caution">
    <text evidence="6">Lacks conserved residue(s) required for the propagation of feature annotation.</text>
</comment>
<dbReference type="Pfam" id="PF01946">
    <property type="entry name" value="Thi4"/>
    <property type="match status" value="1"/>
</dbReference>
<proteinExistence type="inferred from homology"/>
<dbReference type="EC" id="2.4.2.59" evidence="6"/>
<dbReference type="GO" id="GO:0016763">
    <property type="term" value="F:pentosyltransferase activity"/>
    <property type="evidence" value="ECO:0007669"/>
    <property type="project" value="UniProtKB-UniRule"/>
</dbReference>
<evidence type="ECO:0000313" key="7">
    <source>
        <dbReference type="EMBL" id="OCC14917.1"/>
    </source>
</evidence>
<accession>A0A1B9F4P1</accession>
<evidence type="ECO:0000313" key="8">
    <source>
        <dbReference type="Proteomes" id="UP000093080"/>
    </source>
</evidence>
<feature type="binding site" description="in other chain" evidence="6">
    <location>
        <position position="125"/>
    </location>
    <ligand>
        <name>NAD(+)</name>
        <dbReference type="ChEBI" id="CHEBI:57540"/>
        <note>ligand shared between two adjacent protomers</note>
    </ligand>
</feature>
<evidence type="ECO:0000256" key="1">
    <source>
        <dbReference type="ARBA" id="ARBA00022679"/>
    </source>
</evidence>
<comment type="function">
    <text evidence="6">Involved in the biosynthesis of the thiazole moiety of thiamine. Catalyzes the conversion of NAD and glycine to adenosine diphosphate 5-(2-hydroxyethyl)-4-methylthiazole-2-carboxylate (ADT), an adenylated thiazole intermediate, using free sulfide as a source of sulfur.</text>
</comment>
<evidence type="ECO:0000256" key="6">
    <source>
        <dbReference type="HAMAP-Rule" id="MF_00304"/>
    </source>
</evidence>
<comment type="similarity">
    <text evidence="6">Belongs to the THI4 family.</text>
</comment>
<dbReference type="InterPro" id="IPR002922">
    <property type="entry name" value="Thi4_fam"/>
</dbReference>